<evidence type="ECO:0000256" key="9">
    <source>
        <dbReference type="PROSITE-ProRule" id="PRU00703"/>
    </source>
</evidence>
<keyword evidence="6 10" id="KW-1133">Transmembrane helix</keyword>
<gene>
    <name evidence="15" type="ORF">GCM10022402_40140</name>
</gene>
<dbReference type="Gene3D" id="3.30.465.10">
    <property type="match status" value="1"/>
</dbReference>
<dbReference type="PROSITE" id="PS51846">
    <property type="entry name" value="CNNM"/>
    <property type="match status" value="1"/>
</dbReference>
<evidence type="ECO:0000256" key="1">
    <source>
        <dbReference type="ARBA" id="ARBA00004651"/>
    </source>
</evidence>
<dbReference type="Pfam" id="PF03471">
    <property type="entry name" value="CorC_HlyC"/>
    <property type="match status" value="1"/>
</dbReference>
<keyword evidence="8 10" id="KW-0472">Membrane</keyword>
<evidence type="ECO:0000313" key="15">
    <source>
        <dbReference type="EMBL" id="GAA3757900.1"/>
    </source>
</evidence>
<evidence type="ECO:0000256" key="5">
    <source>
        <dbReference type="ARBA" id="ARBA00022737"/>
    </source>
</evidence>
<keyword evidence="4 10" id="KW-0812">Transmembrane</keyword>
<evidence type="ECO:0000256" key="12">
    <source>
        <dbReference type="SAM" id="Phobius"/>
    </source>
</evidence>
<dbReference type="InterPro" id="IPR016169">
    <property type="entry name" value="FAD-bd_PCMH_sub2"/>
</dbReference>
<reference evidence="16" key="1">
    <citation type="journal article" date="2019" name="Int. J. Syst. Evol. Microbiol.">
        <title>The Global Catalogue of Microorganisms (GCM) 10K type strain sequencing project: providing services to taxonomists for standard genome sequencing and annotation.</title>
        <authorList>
            <consortium name="The Broad Institute Genomics Platform"/>
            <consortium name="The Broad Institute Genome Sequencing Center for Infectious Disease"/>
            <person name="Wu L."/>
            <person name="Ma J."/>
        </authorList>
    </citation>
    <scope>NUCLEOTIDE SEQUENCE [LARGE SCALE GENOMIC DNA]</scope>
    <source>
        <strain evidence="16">JCM 17137</strain>
    </source>
</reference>
<proteinExistence type="inferred from homology"/>
<dbReference type="CDD" id="cd04590">
    <property type="entry name" value="CBS_pair_CorC_HlyC_assoc"/>
    <property type="match status" value="1"/>
</dbReference>
<evidence type="ECO:0000256" key="7">
    <source>
        <dbReference type="ARBA" id="ARBA00023122"/>
    </source>
</evidence>
<accession>A0ABP7G8K8</accession>
<evidence type="ECO:0000313" key="16">
    <source>
        <dbReference type="Proteomes" id="UP001500908"/>
    </source>
</evidence>
<dbReference type="SMART" id="SM01091">
    <property type="entry name" value="CorC_HlyC"/>
    <property type="match status" value="1"/>
</dbReference>
<feature type="compositionally biased region" description="Polar residues" evidence="11">
    <location>
        <begin position="453"/>
        <end position="465"/>
    </location>
</feature>
<comment type="similarity">
    <text evidence="2">Belongs to the UPF0053 family.</text>
</comment>
<dbReference type="InterPro" id="IPR005170">
    <property type="entry name" value="Transptr-assoc_dom"/>
</dbReference>
<evidence type="ECO:0000256" key="2">
    <source>
        <dbReference type="ARBA" id="ARBA00006337"/>
    </source>
</evidence>
<dbReference type="Proteomes" id="UP001500908">
    <property type="component" value="Unassembled WGS sequence"/>
</dbReference>
<comment type="caution">
    <text evidence="15">The sequence shown here is derived from an EMBL/GenBank/DDBJ whole genome shotgun (WGS) entry which is preliminary data.</text>
</comment>
<dbReference type="InterPro" id="IPR002550">
    <property type="entry name" value="CNNM"/>
</dbReference>
<dbReference type="Pfam" id="PF00571">
    <property type="entry name" value="CBS"/>
    <property type="match status" value="2"/>
</dbReference>
<dbReference type="SUPFAM" id="SSF54631">
    <property type="entry name" value="CBS-domain pair"/>
    <property type="match status" value="1"/>
</dbReference>
<feature type="transmembrane region" description="Helical" evidence="12">
    <location>
        <begin position="109"/>
        <end position="127"/>
    </location>
</feature>
<evidence type="ECO:0000259" key="13">
    <source>
        <dbReference type="PROSITE" id="PS51371"/>
    </source>
</evidence>
<evidence type="ECO:0000256" key="11">
    <source>
        <dbReference type="SAM" id="MobiDB-lite"/>
    </source>
</evidence>
<feature type="transmembrane region" description="Helical" evidence="12">
    <location>
        <begin position="139"/>
        <end position="155"/>
    </location>
</feature>
<dbReference type="PANTHER" id="PTHR22777:SF32">
    <property type="entry name" value="UPF0053 INNER MEMBRANE PROTEIN YFJD"/>
    <property type="match status" value="1"/>
</dbReference>
<organism evidence="15 16">
    <name type="scientific">Salinactinospora qingdaonensis</name>
    <dbReference type="NCBI Taxonomy" id="702744"/>
    <lineage>
        <taxon>Bacteria</taxon>
        <taxon>Bacillati</taxon>
        <taxon>Actinomycetota</taxon>
        <taxon>Actinomycetes</taxon>
        <taxon>Streptosporangiales</taxon>
        <taxon>Nocardiopsidaceae</taxon>
        <taxon>Salinactinospora</taxon>
    </lineage>
</organism>
<dbReference type="Gene3D" id="3.10.580.10">
    <property type="entry name" value="CBS-domain"/>
    <property type="match status" value="1"/>
</dbReference>
<feature type="transmembrane region" description="Helical" evidence="12">
    <location>
        <begin position="30"/>
        <end position="47"/>
    </location>
</feature>
<evidence type="ECO:0000256" key="3">
    <source>
        <dbReference type="ARBA" id="ARBA00022475"/>
    </source>
</evidence>
<dbReference type="InterPro" id="IPR044751">
    <property type="entry name" value="Ion_transp-like_CBS"/>
</dbReference>
<evidence type="ECO:0000259" key="14">
    <source>
        <dbReference type="PROSITE" id="PS51846"/>
    </source>
</evidence>
<feature type="domain" description="CBS" evidence="13">
    <location>
        <begin position="303"/>
        <end position="360"/>
    </location>
</feature>
<evidence type="ECO:0000256" key="6">
    <source>
        <dbReference type="ARBA" id="ARBA00022989"/>
    </source>
</evidence>
<feature type="domain" description="CNNM transmembrane" evidence="14">
    <location>
        <begin position="19"/>
        <end position="207"/>
    </location>
</feature>
<evidence type="ECO:0000256" key="8">
    <source>
        <dbReference type="ARBA" id="ARBA00023136"/>
    </source>
</evidence>
<evidence type="ECO:0000256" key="10">
    <source>
        <dbReference type="PROSITE-ProRule" id="PRU01193"/>
    </source>
</evidence>
<keyword evidence="16" id="KW-1185">Reference proteome</keyword>
<feature type="transmembrane region" description="Helical" evidence="12">
    <location>
        <begin position="84"/>
        <end position="103"/>
    </location>
</feature>
<keyword evidence="5" id="KW-0677">Repeat</keyword>
<keyword evidence="3" id="KW-1003">Cell membrane</keyword>
<dbReference type="Pfam" id="PF01595">
    <property type="entry name" value="CNNM"/>
    <property type="match status" value="1"/>
</dbReference>
<dbReference type="InterPro" id="IPR000644">
    <property type="entry name" value="CBS_dom"/>
</dbReference>
<name>A0ABP7G8K8_9ACTN</name>
<dbReference type="EMBL" id="BAABDD010000025">
    <property type="protein sequence ID" value="GAA3757900.1"/>
    <property type="molecule type" value="Genomic_DNA"/>
</dbReference>
<feature type="region of interest" description="Disordered" evidence="11">
    <location>
        <begin position="431"/>
        <end position="465"/>
    </location>
</feature>
<evidence type="ECO:0000256" key="4">
    <source>
        <dbReference type="ARBA" id="ARBA00022692"/>
    </source>
</evidence>
<comment type="subcellular location">
    <subcellularLocation>
        <location evidence="1">Cell membrane</location>
        <topology evidence="1">Multi-pass membrane protein</topology>
    </subcellularLocation>
</comment>
<feature type="domain" description="CBS" evidence="13">
    <location>
        <begin position="226"/>
        <end position="285"/>
    </location>
</feature>
<dbReference type="SUPFAM" id="SSF56176">
    <property type="entry name" value="FAD-binding/transporter-associated domain-like"/>
    <property type="match status" value="1"/>
</dbReference>
<dbReference type="InterPro" id="IPR046342">
    <property type="entry name" value="CBS_dom_sf"/>
</dbReference>
<dbReference type="InterPro" id="IPR036318">
    <property type="entry name" value="FAD-bd_PCMH-like_sf"/>
</dbReference>
<dbReference type="RefSeq" id="WP_344974723.1">
    <property type="nucleotide sequence ID" value="NZ_BAABDD010000025.1"/>
</dbReference>
<dbReference type="SMART" id="SM00116">
    <property type="entry name" value="CBS"/>
    <property type="match status" value="2"/>
</dbReference>
<protein>
    <submittedName>
        <fullName evidence="15">Hemolysin family protein</fullName>
    </submittedName>
</protein>
<dbReference type="PROSITE" id="PS51371">
    <property type="entry name" value="CBS"/>
    <property type="match status" value="2"/>
</dbReference>
<dbReference type="PANTHER" id="PTHR22777">
    <property type="entry name" value="HEMOLYSIN-RELATED"/>
    <property type="match status" value="1"/>
</dbReference>
<keyword evidence="7 9" id="KW-0129">CBS domain</keyword>
<sequence length="465" mass="50341">MTSGSALPVVLAVAVTGRDAVELAVAFGGAVALSLIAAFFVSAEVALTRVARLGVDELVDPQSRGVRRLEVMAADPSRHLNMVLLLRVACEVLATLSLAVGFIDWLGFGWLSVALAAVLMILVNYVLIGVTPRILGRQFPVVVALASANIIYPMTRVLGPMAQMLVLLGRAFTPRDKGEREGPFAGEDELRRMVDLAEQRHAIDPQERRMIHSVFQLDDTSIREIMVPRTDIVFVDRDIDVAEGLSLALRSGYSRLPVVGEDEDDVVGIVYLKDMAARLHTDWPLPEHDAVRGDSDGHTIGHIMRPATYVPDSKPIDELMRDMQQQRVHVAVVIDEYGGTAGLVTIEDIVEEIVGEITDEYDTEIPPVQSLSSERARVIARLPLGELAELFDVDIGAEDVETVGGLLAYALGQVPTTGSQAVYAGLRLTAEEPPGPRSRTSTILVERLPEPVQPQSATGAETAEN</sequence>